<evidence type="ECO:0000256" key="1">
    <source>
        <dbReference type="SAM" id="SignalP"/>
    </source>
</evidence>
<dbReference type="Proteomes" id="UP000199245">
    <property type="component" value="Unassembled WGS sequence"/>
</dbReference>
<dbReference type="AlphaFoldDB" id="A0A1G7F9H2"/>
<dbReference type="EMBL" id="FMZW01000033">
    <property type="protein sequence ID" value="SDE72588.1"/>
    <property type="molecule type" value="Genomic_DNA"/>
</dbReference>
<organism evidence="2 3">
    <name type="scientific">Bradyrhizobium brasilense</name>
    <dbReference type="NCBI Taxonomy" id="1419277"/>
    <lineage>
        <taxon>Bacteria</taxon>
        <taxon>Pseudomonadati</taxon>
        <taxon>Pseudomonadota</taxon>
        <taxon>Alphaproteobacteria</taxon>
        <taxon>Hyphomicrobiales</taxon>
        <taxon>Nitrobacteraceae</taxon>
        <taxon>Bradyrhizobium</taxon>
    </lineage>
</organism>
<feature type="signal peptide" evidence="1">
    <location>
        <begin position="1"/>
        <end position="26"/>
    </location>
</feature>
<accession>A0A1G7F9H2</accession>
<protein>
    <submittedName>
        <fullName evidence="2">Uncharacterized protein</fullName>
    </submittedName>
</protein>
<proteinExistence type="predicted"/>
<sequence>MRRLAIVCAAIAATVSLLAAASPASATPYHLIRWQDTGFCQIWDQSIPTTPWPANFSIVSEELPTFDAAFSYKTGLLNNGTCAF</sequence>
<evidence type="ECO:0000313" key="3">
    <source>
        <dbReference type="Proteomes" id="UP000199245"/>
    </source>
</evidence>
<dbReference type="RefSeq" id="WP_092087299.1">
    <property type="nucleotide sequence ID" value="NZ_FMZW01000033.1"/>
</dbReference>
<name>A0A1G7F9H2_9BRAD</name>
<gene>
    <name evidence="2" type="ORF">SAMN05216337_103340</name>
</gene>
<feature type="chain" id="PRO_5011432200" evidence="1">
    <location>
        <begin position="27"/>
        <end position="84"/>
    </location>
</feature>
<evidence type="ECO:0000313" key="2">
    <source>
        <dbReference type="EMBL" id="SDE72588.1"/>
    </source>
</evidence>
<reference evidence="2 3" key="1">
    <citation type="submission" date="2016-10" db="EMBL/GenBank/DDBJ databases">
        <authorList>
            <person name="de Groot N.N."/>
        </authorList>
    </citation>
    <scope>NUCLEOTIDE SEQUENCE [LARGE SCALE GENOMIC DNA]</scope>
    <source>
        <strain evidence="2 3">R5</strain>
    </source>
</reference>
<keyword evidence="1" id="KW-0732">Signal</keyword>